<dbReference type="InterPro" id="IPR050708">
    <property type="entry name" value="T6SS_VgrG/RHS"/>
</dbReference>
<evidence type="ECO:0000256" key="1">
    <source>
        <dbReference type="SAM" id="MobiDB-lite"/>
    </source>
</evidence>
<feature type="region of interest" description="Disordered" evidence="1">
    <location>
        <begin position="892"/>
        <end position="916"/>
    </location>
</feature>
<dbReference type="Proteomes" id="UP000031408">
    <property type="component" value="Unassembled WGS sequence"/>
</dbReference>
<dbReference type="NCBIfam" id="TIGR03696">
    <property type="entry name" value="Rhs_assc_core"/>
    <property type="match status" value="1"/>
</dbReference>
<keyword evidence="3" id="KW-1185">Reference proteome</keyword>
<protein>
    <recommendedName>
        <fullName evidence="4">RHS repeat-associated core domain-containing protein</fullName>
    </recommendedName>
</protein>
<evidence type="ECO:0000313" key="3">
    <source>
        <dbReference type="Proteomes" id="UP000031408"/>
    </source>
</evidence>
<proteinExistence type="predicted"/>
<dbReference type="PANTHER" id="PTHR32305">
    <property type="match status" value="1"/>
</dbReference>
<evidence type="ECO:0008006" key="4">
    <source>
        <dbReference type="Google" id="ProtNLM"/>
    </source>
</evidence>
<dbReference type="PANTHER" id="PTHR32305:SF15">
    <property type="entry name" value="PROTEIN RHSA-RELATED"/>
    <property type="match status" value="1"/>
</dbReference>
<name>A0A0C1LEX1_9BACT</name>
<dbReference type="InterPro" id="IPR022385">
    <property type="entry name" value="Rhs_assc_core"/>
</dbReference>
<dbReference type="Gene3D" id="2.180.10.10">
    <property type="entry name" value="RHS repeat-associated core"/>
    <property type="match status" value="2"/>
</dbReference>
<accession>A0A0C1LEX1</accession>
<organism evidence="2 3">
    <name type="scientific">Flavihumibacter solisilvae</name>
    <dbReference type="NCBI Taxonomy" id="1349421"/>
    <lineage>
        <taxon>Bacteria</taxon>
        <taxon>Pseudomonadati</taxon>
        <taxon>Bacteroidota</taxon>
        <taxon>Chitinophagia</taxon>
        <taxon>Chitinophagales</taxon>
        <taxon>Chitinophagaceae</taxon>
        <taxon>Flavihumibacter</taxon>
    </lineage>
</organism>
<sequence>MHYDEKGRIIQSITENLTGGLDITTTQYSWSGQPLITVLRQQHKGSATQETVIVTKMTYDNLWRLEAVDKKVQHSYVNGGAMPAFKNVSRHTYDALGRLKGKKLGTDPNSTQNELAKLDNEYNVRNWLLSINKGFLGSTNNRQYFGMELTYDKSSQGAANSNFNGNISEATWQSEGDRQLRRYTFSYDNVNRLTGAVFGQQTGGSYNLTAGIDYSVDNLTYDANGNIETMRQKGFKIGGSTIIDNLVYDYKLVNKSNRLDKVVDQNSDPNTKLGDFNDGANGGNIDYDYDANGNLKYDLNKGLGTIGYNHLNLPNAITVTGKGSISYTYDATGNKLRKVTIDNTVSGKTITVTTTYYGGVIYETKTISIADPSIRTYQDELQLITHEEGRFRYTPLTASTGKLDFDYFLKDHLGNVRAVLTEELSTVPYTDLTFEGTAGTQQVNDQNAIWENKSGQSLNVTAVRQTRPGAFGTSGTNGSYAGLARKSTGSIGAAKLLKVMSGDKIHTQVDYFYTVVNANNSGANGIASLVAQFGSALSASSAVSGIIKEGVSTVTSNLQNTGTLISILNTPNNTSGSNNAPKAYLNILFFDDQFKYDDTNSTVVPVGYSPNVKSTLSKIGASAITAGKNGYVYIYFSNESDELVYFDNFKLTHEKGRLLEETHYYPFGLTMAGISSKAMGKLDNKFEFGGKEKQEKEFSDGSGLEMYDFGARNYDPQIGRWHAIDPKADEDRRWSPYRYAYNNPLRFIDPDGMIERDADGNIIYTKNKDAENKTYTSTFESGGKTYTVTTTAESGTIKTDKGNAVSVEKVVGATLSIDGGDAINIIDPKVAKEYGFDPISNCNGLTFGDGQFVINGENAGLILNDEYDKVGSDTGNDPKQQEKHDVVTVGPAEGIDKEPYHSATNQPGTDKYTHKDDVLRTKKNQSIDQVTNYNGTGSVHKVVSLFRNERRKAE</sequence>
<dbReference type="AlphaFoldDB" id="A0A0C1LEX1"/>
<gene>
    <name evidence="2" type="ORF">OI18_15210</name>
</gene>
<dbReference type="EMBL" id="JSVC01000016">
    <property type="protein sequence ID" value="KIC93928.1"/>
    <property type="molecule type" value="Genomic_DNA"/>
</dbReference>
<comment type="caution">
    <text evidence="2">The sequence shown here is derived from an EMBL/GenBank/DDBJ whole genome shotgun (WGS) entry which is preliminary data.</text>
</comment>
<dbReference type="STRING" id="1349421.OI18_15210"/>
<evidence type="ECO:0000313" key="2">
    <source>
        <dbReference type="EMBL" id="KIC93928.1"/>
    </source>
</evidence>
<reference evidence="2 3" key="1">
    <citation type="submission" date="2014-11" db="EMBL/GenBank/DDBJ databases">
        <title>Genome sequence of Flavihumibacter solisilvae 3-3.</title>
        <authorList>
            <person name="Zhou G."/>
            <person name="Li M."/>
            <person name="Wang G."/>
        </authorList>
    </citation>
    <scope>NUCLEOTIDE SEQUENCE [LARGE SCALE GENOMIC DNA]</scope>
    <source>
        <strain evidence="2 3">3-3</strain>
    </source>
</reference>